<dbReference type="EMBL" id="JAPDGR010000225">
    <property type="protein sequence ID" value="KAJ2993241.1"/>
    <property type="molecule type" value="Genomic_DNA"/>
</dbReference>
<accession>A0ACC1PK43</accession>
<comment type="caution">
    <text evidence="1">The sequence shown here is derived from an EMBL/GenBank/DDBJ whole genome shotgun (WGS) entry which is preliminary data.</text>
</comment>
<evidence type="ECO:0000313" key="1">
    <source>
        <dbReference type="EMBL" id="KAJ2993241.1"/>
    </source>
</evidence>
<gene>
    <name evidence="1" type="ORF">NUW58_g1904</name>
</gene>
<evidence type="ECO:0000313" key="2">
    <source>
        <dbReference type="Proteomes" id="UP001143856"/>
    </source>
</evidence>
<name>A0ACC1PK43_9PEZI</name>
<sequence>MASAKNRKQQKRSVGMTRLASIVRPLIIMLLTRILPTVRAQNTTLPGCVLESDSYVGNAQARFEFGSWISRGICIKQDESNAFCYDTLLGVLQHLNDIRAAEYSGAAGVLALLPTMGALLGAPTNEIWRILTIVPFGGALAMALSFGGAILPTRIEDYESAMGGTLHSLSSPRLRRRKDPLSDIEFSDFTKDVRGRLGGKLHGDESISVPKSNLWFGLISMFILWLGSQFAITVVEQGAVLPWYCVSRWWFHLWYILVTITAIVENWVQLPFSKQFKLYLSDVPYTIRVTGGEDITKGRVKSGKEEEEEEDEGKVIGRMLRQLKTVKAGVVEFIDSSIPTSPPKLYFGHGVVFVTGTAFFASAQLVALPMAVMALTLLLAAGIFSRGIVGYICNTAEHAEPMTHVMVNSLSEAHKVVAAIMKINHDTGENGGVFPRAVQIEVDGHIFVDCRRIATRSRLYTSLFGIMAGPFDLGSLQRKSSACRYGGLSTTAPTPVASPEGTSGEGGSLGSLPR</sequence>
<protein>
    <submittedName>
        <fullName evidence="1">Uncharacterized protein</fullName>
    </submittedName>
</protein>
<keyword evidence="2" id="KW-1185">Reference proteome</keyword>
<proteinExistence type="predicted"/>
<dbReference type="Proteomes" id="UP001143856">
    <property type="component" value="Unassembled WGS sequence"/>
</dbReference>
<organism evidence="1 2">
    <name type="scientific">Xylaria curta</name>
    <dbReference type="NCBI Taxonomy" id="42375"/>
    <lineage>
        <taxon>Eukaryota</taxon>
        <taxon>Fungi</taxon>
        <taxon>Dikarya</taxon>
        <taxon>Ascomycota</taxon>
        <taxon>Pezizomycotina</taxon>
        <taxon>Sordariomycetes</taxon>
        <taxon>Xylariomycetidae</taxon>
        <taxon>Xylariales</taxon>
        <taxon>Xylariaceae</taxon>
        <taxon>Xylaria</taxon>
    </lineage>
</organism>
<reference evidence="1" key="1">
    <citation type="submission" date="2022-10" db="EMBL/GenBank/DDBJ databases">
        <title>Genome Sequence of Xylaria curta.</title>
        <authorList>
            <person name="Buettner E."/>
        </authorList>
    </citation>
    <scope>NUCLEOTIDE SEQUENCE</scope>
    <source>
        <strain evidence="1">Babe10</strain>
    </source>
</reference>